<dbReference type="Gene3D" id="3.40.190.10">
    <property type="entry name" value="Periplasmic binding protein-like II"/>
    <property type="match status" value="1"/>
</dbReference>
<gene>
    <name evidence="11" type="ORF">NBRC116591_08620</name>
</gene>
<dbReference type="PROSITE" id="PS50931">
    <property type="entry name" value="HTH_LYSR"/>
    <property type="match status" value="1"/>
</dbReference>
<keyword evidence="5" id="KW-0028">Amino-acid biosynthesis</keyword>
<dbReference type="Pfam" id="PF03466">
    <property type="entry name" value="LysR_substrate"/>
    <property type="match status" value="1"/>
</dbReference>
<keyword evidence="6" id="KW-0805">Transcription regulation</keyword>
<comment type="subcellular location">
    <subcellularLocation>
        <location evidence="1">Cytoplasm</location>
    </subcellularLocation>
</comment>
<evidence type="ECO:0000256" key="6">
    <source>
        <dbReference type="ARBA" id="ARBA00023015"/>
    </source>
</evidence>
<evidence type="ECO:0000256" key="2">
    <source>
        <dbReference type="ARBA" id="ARBA00009437"/>
    </source>
</evidence>
<accession>A0ABQ0A5W9</accession>
<proteinExistence type="inferred from homology"/>
<dbReference type="InterPro" id="IPR036390">
    <property type="entry name" value="WH_DNA-bd_sf"/>
</dbReference>
<dbReference type="SUPFAM" id="SSF46785">
    <property type="entry name" value="Winged helix' DNA-binding domain"/>
    <property type="match status" value="1"/>
</dbReference>
<dbReference type="InterPro" id="IPR037406">
    <property type="entry name" value="MetR_PBP2"/>
</dbReference>
<evidence type="ECO:0000313" key="11">
    <source>
        <dbReference type="EMBL" id="GAA6167052.1"/>
    </source>
</evidence>
<sequence>MLERTHLEIVRAVSEAGTVTEAANRLCLSQSALSHSIKKLESYLGAPIWRKEGRNLRFTESGVYLLKLAERLLPQIEYAEQQMRDVALGQRGSLRIGMECHPCYRWLLTVVGPFLSDWPNVDVDVKQRFQFGGMGALFNHEIDLLVTPDPLKTKGLEFVPVFPYEQKLAVAADHRLVSSAHVCPSDLTKETLITYPVAADRLDIYSQFLLPADCRPKRVKAIEATDIMLQMVAAGRGVAALPGWLIQQYQPQLAIVDLRLGEKGIHKHIHLGFRQADADIDYLRQFVTDAKNSPEPSC</sequence>
<evidence type="ECO:0000256" key="8">
    <source>
        <dbReference type="ARBA" id="ARBA00023163"/>
    </source>
</evidence>
<evidence type="ECO:0000256" key="5">
    <source>
        <dbReference type="ARBA" id="ARBA00022605"/>
    </source>
</evidence>
<dbReference type="Gene3D" id="1.10.10.10">
    <property type="entry name" value="Winged helix-like DNA-binding domain superfamily/Winged helix DNA-binding domain"/>
    <property type="match status" value="1"/>
</dbReference>
<comment type="caution">
    <text evidence="11">The sequence shown here is derived from an EMBL/GenBank/DDBJ whole genome shotgun (WGS) entry which is preliminary data.</text>
</comment>
<name>A0ABQ0A5W9_9GAMM</name>
<evidence type="ECO:0000256" key="1">
    <source>
        <dbReference type="ARBA" id="ARBA00004496"/>
    </source>
</evidence>
<dbReference type="PANTHER" id="PTHR30346">
    <property type="entry name" value="TRANSCRIPTIONAL DUAL REGULATOR HCAR-RELATED"/>
    <property type="match status" value="1"/>
</dbReference>
<keyword evidence="7" id="KW-0238">DNA-binding</keyword>
<dbReference type="SUPFAM" id="SSF53850">
    <property type="entry name" value="Periplasmic binding protein-like II"/>
    <property type="match status" value="1"/>
</dbReference>
<protein>
    <recommendedName>
        <fullName evidence="3">HTH-type transcriptional regulator MetR</fullName>
    </recommendedName>
</protein>
<dbReference type="PRINTS" id="PR00039">
    <property type="entry name" value="HTHLYSR"/>
</dbReference>
<keyword evidence="9" id="KW-0486">Methionine biosynthesis</keyword>
<evidence type="ECO:0000313" key="12">
    <source>
        <dbReference type="Proteomes" id="UP001465153"/>
    </source>
</evidence>
<dbReference type="PANTHER" id="PTHR30346:SF28">
    <property type="entry name" value="HTH-TYPE TRANSCRIPTIONAL REGULATOR CYNR"/>
    <property type="match status" value="1"/>
</dbReference>
<evidence type="ECO:0000256" key="4">
    <source>
        <dbReference type="ARBA" id="ARBA00022490"/>
    </source>
</evidence>
<dbReference type="CDD" id="cd08441">
    <property type="entry name" value="PBP2_MetR"/>
    <property type="match status" value="1"/>
</dbReference>
<evidence type="ECO:0000256" key="9">
    <source>
        <dbReference type="ARBA" id="ARBA00023167"/>
    </source>
</evidence>
<comment type="similarity">
    <text evidence="2">Belongs to the LysR transcriptional regulatory family.</text>
</comment>
<keyword evidence="8" id="KW-0804">Transcription</keyword>
<reference evidence="11 12" key="1">
    <citation type="submission" date="2024-04" db="EMBL/GenBank/DDBJ databases">
        <title>Draft genome sequence of Sessilibacter corallicola NBRC 116591.</title>
        <authorList>
            <person name="Miyakawa T."/>
            <person name="Kusuya Y."/>
            <person name="Miura T."/>
        </authorList>
    </citation>
    <scope>NUCLEOTIDE SEQUENCE [LARGE SCALE GENOMIC DNA]</scope>
    <source>
        <strain evidence="11 12">KU-00831-HH</strain>
    </source>
</reference>
<dbReference type="Proteomes" id="UP001465153">
    <property type="component" value="Unassembled WGS sequence"/>
</dbReference>
<dbReference type="InterPro" id="IPR005119">
    <property type="entry name" value="LysR_subst-bd"/>
</dbReference>
<evidence type="ECO:0000256" key="7">
    <source>
        <dbReference type="ARBA" id="ARBA00023125"/>
    </source>
</evidence>
<dbReference type="InterPro" id="IPR000847">
    <property type="entry name" value="LysR_HTH_N"/>
</dbReference>
<organism evidence="11 12">
    <name type="scientific">Sessilibacter corallicola</name>
    <dbReference type="NCBI Taxonomy" id="2904075"/>
    <lineage>
        <taxon>Bacteria</taxon>
        <taxon>Pseudomonadati</taxon>
        <taxon>Pseudomonadota</taxon>
        <taxon>Gammaproteobacteria</taxon>
        <taxon>Cellvibrionales</taxon>
        <taxon>Cellvibrionaceae</taxon>
        <taxon>Sessilibacter</taxon>
    </lineage>
</organism>
<dbReference type="Pfam" id="PF00126">
    <property type="entry name" value="HTH_1"/>
    <property type="match status" value="1"/>
</dbReference>
<dbReference type="RefSeq" id="WP_353301792.1">
    <property type="nucleotide sequence ID" value="NZ_BAABWN010000002.1"/>
</dbReference>
<feature type="domain" description="HTH lysR-type" evidence="10">
    <location>
        <begin position="1"/>
        <end position="59"/>
    </location>
</feature>
<keyword evidence="4" id="KW-0963">Cytoplasm</keyword>
<keyword evidence="12" id="KW-1185">Reference proteome</keyword>
<dbReference type="EMBL" id="BAABWN010000002">
    <property type="protein sequence ID" value="GAA6167052.1"/>
    <property type="molecule type" value="Genomic_DNA"/>
</dbReference>
<evidence type="ECO:0000256" key="3">
    <source>
        <dbReference type="ARBA" id="ARBA00019365"/>
    </source>
</evidence>
<evidence type="ECO:0000259" key="10">
    <source>
        <dbReference type="PROSITE" id="PS50931"/>
    </source>
</evidence>
<dbReference type="InterPro" id="IPR036388">
    <property type="entry name" value="WH-like_DNA-bd_sf"/>
</dbReference>